<evidence type="ECO:0000256" key="1">
    <source>
        <dbReference type="ARBA" id="ARBA00004240"/>
    </source>
</evidence>
<dbReference type="Pfam" id="PF07915">
    <property type="entry name" value="PRKCSH"/>
    <property type="match status" value="2"/>
</dbReference>
<keyword evidence="11" id="KW-1185">Reference proteome</keyword>
<evidence type="ECO:0000259" key="10">
    <source>
        <dbReference type="PROSITE" id="PS51914"/>
    </source>
</evidence>
<evidence type="ECO:0000256" key="5">
    <source>
        <dbReference type="ARBA" id="ARBA00037585"/>
    </source>
</evidence>
<dbReference type="AlphaFoldDB" id="A0A7E4WCN3"/>
<accession>A0A7E4WCN3</accession>
<keyword evidence="3" id="KW-0256">Endoplasmic reticulum</keyword>
<reference evidence="12" key="2">
    <citation type="submission" date="2020-10" db="UniProtKB">
        <authorList>
            <consortium name="WormBaseParasite"/>
        </authorList>
    </citation>
    <scope>IDENTIFICATION</scope>
</reference>
<dbReference type="Gene3D" id="2.70.130.10">
    <property type="entry name" value="Mannose-6-phosphate receptor binding domain"/>
    <property type="match status" value="2"/>
</dbReference>
<dbReference type="InterPro" id="IPR044865">
    <property type="entry name" value="MRH_dom"/>
</dbReference>
<organism evidence="11 12">
    <name type="scientific">Panagrellus redivivus</name>
    <name type="common">Microworm</name>
    <dbReference type="NCBI Taxonomy" id="6233"/>
    <lineage>
        <taxon>Eukaryota</taxon>
        <taxon>Metazoa</taxon>
        <taxon>Ecdysozoa</taxon>
        <taxon>Nematoda</taxon>
        <taxon>Chromadorea</taxon>
        <taxon>Rhabditida</taxon>
        <taxon>Tylenchina</taxon>
        <taxon>Panagrolaimomorpha</taxon>
        <taxon>Panagrolaimoidea</taxon>
        <taxon>Panagrolaimidae</taxon>
        <taxon>Panagrellus</taxon>
    </lineage>
</organism>
<evidence type="ECO:0000256" key="3">
    <source>
        <dbReference type="ARBA" id="ARBA00022824"/>
    </source>
</evidence>
<dbReference type="PANTHER" id="PTHR15414:SF0">
    <property type="entry name" value="ENDOPLASMIC RETICULUM LECTIN 1"/>
    <property type="match status" value="1"/>
</dbReference>
<keyword evidence="2 9" id="KW-0732">Signal</keyword>
<dbReference type="GO" id="GO:0005788">
    <property type="term" value="C:endoplasmic reticulum lumen"/>
    <property type="evidence" value="ECO:0007669"/>
    <property type="project" value="TreeGrafter"/>
</dbReference>
<keyword evidence="4" id="KW-1015">Disulfide bond</keyword>
<dbReference type="GO" id="GO:0030968">
    <property type="term" value="P:endoplasmic reticulum unfolded protein response"/>
    <property type="evidence" value="ECO:0007669"/>
    <property type="project" value="InterPro"/>
</dbReference>
<comment type="function">
    <text evidence="5">Probable lectin that binds selectively to improperly folded lumenal proteins. May function in endoplasmic reticulum quality control and endoplasmic reticulum-associated degradation (ERAD) of both non-glycosylated proteins and glycoproteins.</text>
</comment>
<feature type="region of interest" description="Disordered" evidence="8">
    <location>
        <begin position="560"/>
        <end position="586"/>
    </location>
</feature>
<evidence type="ECO:0000256" key="9">
    <source>
        <dbReference type="SAM" id="SignalP"/>
    </source>
</evidence>
<feature type="signal peptide" evidence="9">
    <location>
        <begin position="1"/>
        <end position="18"/>
    </location>
</feature>
<dbReference type="InterPro" id="IPR045149">
    <property type="entry name" value="OS-9-like"/>
</dbReference>
<evidence type="ECO:0000256" key="4">
    <source>
        <dbReference type="ARBA" id="ARBA00023157"/>
    </source>
</evidence>
<dbReference type="PROSITE" id="PS51914">
    <property type="entry name" value="MRH"/>
    <property type="match status" value="2"/>
</dbReference>
<dbReference type="Proteomes" id="UP000492821">
    <property type="component" value="Unassembled WGS sequence"/>
</dbReference>
<dbReference type="GO" id="GO:0030970">
    <property type="term" value="P:retrograde protein transport, ER to cytosol"/>
    <property type="evidence" value="ECO:0007669"/>
    <property type="project" value="TreeGrafter"/>
</dbReference>
<feature type="compositionally biased region" description="Acidic residues" evidence="8">
    <location>
        <begin position="565"/>
        <end position="586"/>
    </location>
</feature>
<name>A0A7E4WCN3_PANRE</name>
<dbReference type="InterPro" id="IPR012913">
    <property type="entry name" value="OS9-like_dom"/>
</dbReference>
<dbReference type="SUPFAM" id="SSF50911">
    <property type="entry name" value="Mannose 6-phosphate receptor domain"/>
    <property type="match status" value="2"/>
</dbReference>
<protein>
    <recommendedName>
        <fullName evidence="6">Endoplasmic reticulum lectin 1</fullName>
    </recommendedName>
    <alternativeName>
        <fullName evidence="7">ER lectin</fullName>
    </alternativeName>
</protein>
<dbReference type="PANTHER" id="PTHR15414">
    <property type="entry name" value="OS-9-RELATED"/>
    <property type="match status" value="1"/>
</dbReference>
<feature type="domain" description="MRH" evidence="10">
    <location>
        <begin position="375"/>
        <end position="502"/>
    </location>
</feature>
<evidence type="ECO:0000256" key="7">
    <source>
        <dbReference type="ARBA" id="ARBA00041661"/>
    </source>
</evidence>
<evidence type="ECO:0000256" key="6">
    <source>
        <dbReference type="ARBA" id="ARBA00041108"/>
    </source>
</evidence>
<evidence type="ECO:0000256" key="2">
    <source>
        <dbReference type="ARBA" id="ARBA00022729"/>
    </source>
</evidence>
<evidence type="ECO:0000256" key="8">
    <source>
        <dbReference type="SAM" id="MobiDB-lite"/>
    </source>
</evidence>
<feature type="domain" description="MRH" evidence="10">
    <location>
        <begin position="100"/>
        <end position="233"/>
    </location>
</feature>
<sequence length="586" mass="67302">MHPFSAAVLLLIASIVSTEFNADHISDTDHYTINYLPYSEYGTEEVKNIIRNSPERAFPIKTAEKEIYSCILPVVHNGGQTSLENYKGPTPAEFLQPLYDDRVISLYGSNGYWLYDVAHGRYVLQYHESKDAKTSRTEYYLGNYRLDQTVEDAKKFDQLNPPVTTINNVNYPYYPVYYRHGTACDLTGKPRTTTVMYICHERFQNSRSVFHSITEVSTCNYEVIILTSLLCAHPAFAPQTSPEYEIRCYSMDPDSTKTRPAALRDLEQKASNDYFEQYAMEHGKSAAALKSAEFSNLVNAKKPRVVTPEKRGAGMALEEKRAPTPAPAEFEGEFLESHIDMMKKAFSGKTVMLQDLTRTLTDEDLVLMDAFWAGRSCFIGGQGYWKFEICYGGKITQYHVENQKRTREIILGEFDPAEHKAWFEKNKKHAIKRDTNIIRQVTNLYSHGDYCNEIDARRTVQVKFRCRAPAEDTTPSIMLMSLDEPTTCTYTLVLESTLICEGIQLVNDDGYISKAESAIIFDEQDLLKTKYLDGEELNEIAEHVKEVFDDIYEAQRARNQREWEDMQEAEYNEAQEEEEEPENEEL</sequence>
<feature type="chain" id="PRO_5028987466" description="Endoplasmic reticulum lectin 1" evidence="9">
    <location>
        <begin position="19"/>
        <end position="586"/>
    </location>
</feature>
<dbReference type="InterPro" id="IPR009011">
    <property type="entry name" value="Man6P_isomerase_rcpt-bd_dom_sf"/>
</dbReference>
<dbReference type="WBParaSite" id="Pan_g9750.t1">
    <property type="protein sequence ID" value="Pan_g9750.t1"/>
    <property type="gene ID" value="Pan_g9750"/>
</dbReference>
<proteinExistence type="predicted"/>
<evidence type="ECO:0000313" key="12">
    <source>
        <dbReference type="WBParaSite" id="Pan_g9750.t1"/>
    </source>
</evidence>
<reference evidence="11" key="1">
    <citation type="journal article" date="2013" name="Genetics">
        <title>The draft genome and transcriptome of Panagrellus redivivus are shaped by the harsh demands of a free-living lifestyle.</title>
        <authorList>
            <person name="Srinivasan J."/>
            <person name="Dillman A.R."/>
            <person name="Macchietto M.G."/>
            <person name="Heikkinen L."/>
            <person name="Lakso M."/>
            <person name="Fracchia K.M."/>
            <person name="Antoshechkin I."/>
            <person name="Mortazavi A."/>
            <person name="Wong G."/>
            <person name="Sternberg P.W."/>
        </authorList>
    </citation>
    <scope>NUCLEOTIDE SEQUENCE [LARGE SCALE GENOMIC DNA]</scope>
    <source>
        <strain evidence="11">MT8872</strain>
    </source>
</reference>
<comment type="subcellular location">
    <subcellularLocation>
        <location evidence="1">Endoplasmic reticulum</location>
    </subcellularLocation>
</comment>
<evidence type="ECO:0000313" key="11">
    <source>
        <dbReference type="Proteomes" id="UP000492821"/>
    </source>
</evidence>